<evidence type="ECO:0000313" key="4">
    <source>
        <dbReference type="Proteomes" id="UP000193317"/>
    </source>
</evidence>
<sequence>MSAANSAAAAPTTRLVAMAADQVSAAVTAALTSYAQQYQALGLQAAAFHAQFARAVSSGALAYLSSEIANAEQVLINAVNAPAVALLGHAVIPTGPVGGHGGGTVSAGVPATTTSGTVGTTTAGSGTSAASGSTGIATSGTTTATSGGTTVSTGTAATDVTTASSGATVSTGTAATDVATASSGAVISTGTALTGVTATSGGSGTVVTTGTIGATDATTVGTAVGADPGTTVTVTPVSPAPVVEPVTPAPVIDPVTGVPISGATGGSATVLDSAPATIPLINASTPFGPLSLTLSGTEDLFTGQITIDSGSVALPAPLALSFDALGPYYLAMNSLQHSGTAFVSAMQHGNVLGAVNALFYAPTNAMGGFFFGHDTITQTVPAPGGFGYTSVGFEVPVAGLLSPLQPLTLILTPTGGAPTNIALGGTQVGGLLPGLLSLFH</sequence>
<proteinExistence type="predicted"/>
<evidence type="ECO:0000256" key="1">
    <source>
        <dbReference type="SAM" id="MobiDB-lite"/>
    </source>
</evidence>
<comment type="caution">
    <text evidence="3">The sequence shown here is derived from an EMBL/GenBank/DDBJ whole genome shotgun (WGS) entry which is preliminary data.</text>
</comment>
<dbReference type="Proteomes" id="UP000193317">
    <property type="component" value="Unassembled WGS sequence"/>
</dbReference>
<name>A0A1X2DNS2_MYCSZ</name>
<dbReference type="Gene3D" id="1.10.287.850">
    <property type="entry name" value="HP0062-like domain"/>
    <property type="match status" value="1"/>
</dbReference>
<dbReference type="AlphaFoldDB" id="A0A1X2DNS2"/>
<protein>
    <recommendedName>
        <fullName evidence="2">PE domain-containing protein</fullName>
    </recommendedName>
</protein>
<dbReference type="Pfam" id="PF00934">
    <property type="entry name" value="PE"/>
    <property type="match status" value="1"/>
</dbReference>
<reference evidence="3 4" key="1">
    <citation type="submission" date="2016-01" db="EMBL/GenBank/DDBJ databases">
        <title>The new phylogeny of the genus Mycobacterium.</title>
        <authorList>
            <person name="Tarcisio F."/>
            <person name="Conor M."/>
            <person name="Antonella G."/>
            <person name="Elisabetta G."/>
            <person name="Giulia F.S."/>
            <person name="Sara T."/>
            <person name="Anna F."/>
            <person name="Clotilde B."/>
            <person name="Roberto B."/>
            <person name="Veronica D.S."/>
            <person name="Fabio R."/>
            <person name="Monica P."/>
            <person name="Olivier J."/>
            <person name="Enrico T."/>
            <person name="Nicola S."/>
        </authorList>
    </citation>
    <scope>NUCLEOTIDE SEQUENCE [LARGE SCALE GENOMIC DNA]</scope>
    <source>
        <strain evidence="3 4">DSM 44166</strain>
    </source>
</reference>
<evidence type="ECO:0000313" key="3">
    <source>
        <dbReference type="EMBL" id="ORW89674.1"/>
    </source>
</evidence>
<organism evidence="3 4">
    <name type="scientific">Mycobacterium szulgai</name>
    <dbReference type="NCBI Taxonomy" id="1787"/>
    <lineage>
        <taxon>Bacteria</taxon>
        <taxon>Bacillati</taxon>
        <taxon>Actinomycetota</taxon>
        <taxon>Actinomycetes</taxon>
        <taxon>Mycobacteriales</taxon>
        <taxon>Mycobacteriaceae</taxon>
        <taxon>Mycobacterium</taxon>
    </lineage>
</organism>
<keyword evidence="4" id="KW-1185">Reference proteome</keyword>
<feature type="compositionally biased region" description="Low complexity" evidence="1">
    <location>
        <begin position="106"/>
        <end position="154"/>
    </location>
</feature>
<dbReference type="EMBL" id="LQPW01000167">
    <property type="protein sequence ID" value="ORW89674.1"/>
    <property type="molecule type" value="Genomic_DNA"/>
</dbReference>
<dbReference type="InterPro" id="IPR038332">
    <property type="entry name" value="PPE_sf"/>
</dbReference>
<accession>A0A1X2DNS2</accession>
<feature type="domain" description="PE" evidence="2">
    <location>
        <begin position="1"/>
        <end position="70"/>
    </location>
</feature>
<evidence type="ECO:0000259" key="2">
    <source>
        <dbReference type="Pfam" id="PF00934"/>
    </source>
</evidence>
<dbReference type="InterPro" id="IPR000084">
    <property type="entry name" value="PE-PGRS_N"/>
</dbReference>
<dbReference type="SUPFAM" id="SSF140459">
    <property type="entry name" value="PE/PPE dimer-like"/>
    <property type="match status" value="1"/>
</dbReference>
<gene>
    <name evidence="3" type="ORF">AWC27_12295</name>
</gene>
<feature type="region of interest" description="Disordered" evidence="1">
    <location>
        <begin position="103"/>
        <end position="154"/>
    </location>
</feature>